<organism evidence="1">
    <name type="scientific">mine drainage metagenome</name>
    <dbReference type="NCBI Taxonomy" id="410659"/>
    <lineage>
        <taxon>unclassified sequences</taxon>
        <taxon>metagenomes</taxon>
        <taxon>ecological metagenomes</taxon>
    </lineage>
</organism>
<protein>
    <submittedName>
        <fullName evidence="1">Uncharacterized protein</fullName>
    </submittedName>
</protein>
<sequence length="302" mass="31977">MGHADTDITKQLQITRAHFLEGAHETGTVPVNITQIGACGGIAKVSIVHRWCIKNVHAPVPLQPDAQRVSVNRNQGDAHHVSVFKRIAGGRAVTALKTAAITKLGIGTGQGINFGGVTEGHAVKRVVDQQRWRATIARAQRGVVLDVAGRAAGGRTPAHREPHFLVGNVAPGGVNTVHVKVAAGRHMAERAIKNTHPVSKERRTAPIGDGAVVLRSEHLVHLQLGRHADILRGFGTDVQAKTVGHQAVVFGLVGGDGGGKCAHALDQACIHGVSQKCSCLVIRAFGSHVFLELPQRRDRACC</sequence>
<proteinExistence type="predicted"/>
<evidence type="ECO:0000313" key="1">
    <source>
        <dbReference type="EMBL" id="OIQ74019.1"/>
    </source>
</evidence>
<dbReference type="EMBL" id="MLJW01002653">
    <property type="protein sequence ID" value="OIQ74019.1"/>
    <property type="molecule type" value="Genomic_DNA"/>
</dbReference>
<reference evidence="1" key="1">
    <citation type="submission" date="2016-10" db="EMBL/GenBank/DDBJ databases">
        <title>Sequence of Gallionella enrichment culture.</title>
        <authorList>
            <person name="Poehlein A."/>
            <person name="Muehling M."/>
            <person name="Daniel R."/>
        </authorList>
    </citation>
    <scope>NUCLEOTIDE SEQUENCE</scope>
</reference>
<comment type="caution">
    <text evidence="1">The sequence shown here is derived from an EMBL/GenBank/DDBJ whole genome shotgun (WGS) entry which is preliminary data.</text>
</comment>
<gene>
    <name evidence="1" type="ORF">GALL_443370</name>
</gene>
<dbReference type="AlphaFoldDB" id="A0A1J5Q951"/>
<name>A0A1J5Q951_9ZZZZ</name>
<accession>A0A1J5Q951</accession>